<proteinExistence type="predicted"/>
<organism evidence="1 2">
    <name type="scientific">Ramazzottius varieornatus</name>
    <name type="common">Water bear</name>
    <name type="synonym">Tardigrade</name>
    <dbReference type="NCBI Taxonomy" id="947166"/>
    <lineage>
        <taxon>Eukaryota</taxon>
        <taxon>Metazoa</taxon>
        <taxon>Ecdysozoa</taxon>
        <taxon>Tardigrada</taxon>
        <taxon>Eutardigrada</taxon>
        <taxon>Parachela</taxon>
        <taxon>Hypsibioidea</taxon>
        <taxon>Ramazzottiidae</taxon>
        <taxon>Ramazzottius</taxon>
    </lineage>
</organism>
<gene>
    <name evidence="1" type="primary">RvY_15925-1</name>
    <name evidence="1" type="synonym">RvY_15925.1</name>
    <name evidence="1" type="ORF">RvY_15925</name>
</gene>
<dbReference type="AlphaFoldDB" id="A0A1D1VWM4"/>
<keyword evidence="2" id="KW-1185">Reference proteome</keyword>
<name>A0A1D1VWM4_RAMVA</name>
<sequence>MAVEAEEDRGGLADPNREVPADQVVDLVVDLAVDLVVARNAPDKCAVPVLGEVAGDPAVLDVAAILRE</sequence>
<reference evidence="1 2" key="1">
    <citation type="journal article" date="2016" name="Nat. Commun.">
        <title>Extremotolerant tardigrade genome and improved radiotolerance of human cultured cells by tardigrade-unique protein.</title>
        <authorList>
            <person name="Hashimoto T."/>
            <person name="Horikawa D.D."/>
            <person name="Saito Y."/>
            <person name="Kuwahara H."/>
            <person name="Kozuka-Hata H."/>
            <person name="Shin-I T."/>
            <person name="Minakuchi Y."/>
            <person name="Ohishi K."/>
            <person name="Motoyama A."/>
            <person name="Aizu T."/>
            <person name="Enomoto A."/>
            <person name="Kondo K."/>
            <person name="Tanaka S."/>
            <person name="Hara Y."/>
            <person name="Koshikawa S."/>
            <person name="Sagara H."/>
            <person name="Miura T."/>
            <person name="Yokobori S."/>
            <person name="Miyagawa K."/>
            <person name="Suzuki Y."/>
            <person name="Kubo T."/>
            <person name="Oyama M."/>
            <person name="Kohara Y."/>
            <person name="Fujiyama A."/>
            <person name="Arakawa K."/>
            <person name="Katayama T."/>
            <person name="Toyoda A."/>
            <person name="Kunieda T."/>
        </authorList>
    </citation>
    <scope>NUCLEOTIDE SEQUENCE [LARGE SCALE GENOMIC DNA]</scope>
    <source>
        <strain evidence="1 2">YOKOZUNA-1</strain>
    </source>
</reference>
<dbReference type="Proteomes" id="UP000186922">
    <property type="component" value="Unassembled WGS sequence"/>
</dbReference>
<accession>A0A1D1VWM4</accession>
<evidence type="ECO:0000313" key="2">
    <source>
        <dbReference type="Proteomes" id="UP000186922"/>
    </source>
</evidence>
<protein>
    <submittedName>
        <fullName evidence="1">Uncharacterized protein</fullName>
    </submittedName>
</protein>
<dbReference type="EMBL" id="BDGG01000012">
    <property type="protein sequence ID" value="GAV05860.1"/>
    <property type="molecule type" value="Genomic_DNA"/>
</dbReference>
<comment type="caution">
    <text evidence="1">The sequence shown here is derived from an EMBL/GenBank/DDBJ whole genome shotgun (WGS) entry which is preliminary data.</text>
</comment>
<evidence type="ECO:0000313" key="1">
    <source>
        <dbReference type="EMBL" id="GAV05860.1"/>
    </source>
</evidence>